<evidence type="ECO:0000313" key="1">
    <source>
        <dbReference type="EMBL" id="KAK9215475.1"/>
    </source>
</evidence>
<reference evidence="1 2" key="1">
    <citation type="submission" date="2024-05" db="EMBL/GenBank/DDBJ databases">
        <title>Haplotype-resolved chromosome-level genome assembly of Huyou (Citrus changshanensis).</title>
        <authorList>
            <person name="Miao C."/>
            <person name="Chen W."/>
            <person name="Wu Y."/>
            <person name="Wang L."/>
            <person name="Zhao S."/>
            <person name="Grierson D."/>
            <person name="Xu C."/>
            <person name="Chen K."/>
        </authorList>
    </citation>
    <scope>NUCLEOTIDE SEQUENCE [LARGE SCALE GENOMIC DNA]</scope>
    <source>
        <strain evidence="1">01-14</strain>
        <tissue evidence="1">Leaf</tissue>
    </source>
</reference>
<keyword evidence="2" id="KW-1185">Reference proteome</keyword>
<dbReference type="AlphaFoldDB" id="A0AAP0QUF1"/>
<dbReference type="Proteomes" id="UP001428341">
    <property type="component" value="Unassembled WGS sequence"/>
</dbReference>
<dbReference type="EMBL" id="JBCGBO010000003">
    <property type="protein sequence ID" value="KAK9215475.1"/>
    <property type="molecule type" value="Genomic_DNA"/>
</dbReference>
<evidence type="ECO:0000313" key="2">
    <source>
        <dbReference type="Proteomes" id="UP001428341"/>
    </source>
</evidence>
<comment type="caution">
    <text evidence="1">The sequence shown here is derived from an EMBL/GenBank/DDBJ whole genome shotgun (WGS) entry which is preliminary data.</text>
</comment>
<name>A0AAP0QUF1_9ROSI</name>
<gene>
    <name evidence="1" type="ORF">WN944_007480</name>
</gene>
<organism evidence="1 2">
    <name type="scientific">Citrus x changshan-huyou</name>
    <dbReference type="NCBI Taxonomy" id="2935761"/>
    <lineage>
        <taxon>Eukaryota</taxon>
        <taxon>Viridiplantae</taxon>
        <taxon>Streptophyta</taxon>
        <taxon>Embryophyta</taxon>
        <taxon>Tracheophyta</taxon>
        <taxon>Spermatophyta</taxon>
        <taxon>Magnoliopsida</taxon>
        <taxon>eudicotyledons</taxon>
        <taxon>Gunneridae</taxon>
        <taxon>Pentapetalae</taxon>
        <taxon>rosids</taxon>
        <taxon>malvids</taxon>
        <taxon>Sapindales</taxon>
        <taxon>Rutaceae</taxon>
        <taxon>Aurantioideae</taxon>
        <taxon>Citrus</taxon>
    </lineage>
</organism>
<sequence length="157" mass="17979">MDVILLYKLIWFGTVPGKCRRYLHNTRISLFLYCPFADQVIELPNLYSEAEATTLFASTFSTIQFLRIVLYFPTCAVGTFDVAQAKWKSHPHSLSGLDYVPKNSTFLVEIDGDLHLFKLDRPNRQWFQIDNLSNRSVFIDGTDNAFCNVSTISPELS</sequence>
<accession>A0AAP0QUF1</accession>
<protein>
    <submittedName>
        <fullName evidence="1">Uncharacterized protein</fullName>
    </submittedName>
</protein>
<proteinExistence type="predicted"/>